<dbReference type="Pfam" id="PF04564">
    <property type="entry name" value="U-box"/>
    <property type="match status" value="1"/>
</dbReference>
<evidence type="ECO:0000256" key="1">
    <source>
        <dbReference type="SAM" id="MobiDB-lite"/>
    </source>
</evidence>
<name>A0A9W6BQH1_9CHLO</name>
<dbReference type="Proteomes" id="UP001165080">
    <property type="component" value="Unassembled WGS sequence"/>
</dbReference>
<dbReference type="Gene3D" id="3.30.40.10">
    <property type="entry name" value="Zinc/RING finger domain, C3HC4 (zinc finger)"/>
    <property type="match status" value="1"/>
</dbReference>
<dbReference type="InterPro" id="IPR013083">
    <property type="entry name" value="Znf_RING/FYVE/PHD"/>
</dbReference>
<feature type="compositionally biased region" description="Pro residues" evidence="1">
    <location>
        <begin position="144"/>
        <end position="155"/>
    </location>
</feature>
<evidence type="ECO:0000259" key="3">
    <source>
        <dbReference type="SMART" id="SM00504"/>
    </source>
</evidence>
<dbReference type="CDD" id="cd16655">
    <property type="entry name" value="RING-Ubox_WDSUB1-like"/>
    <property type="match status" value="1"/>
</dbReference>
<accession>A0A9W6BQH1</accession>
<reference evidence="4 5" key="1">
    <citation type="journal article" date="2023" name="Commun. Biol.">
        <title>Reorganization of the ancestral sex-determining regions during the evolution of trioecy in Pleodorina starrii.</title>
        <authorList>
            <person name="Takahashi K."/>
            <person name="Suzuki S."/>
            <person name="Kawai-Toyooka H."/>
            <person name="Yamamoto K."/>
            <person name="Hamaji T."/>
            <person name="Ootsuki R."/>
            <person name="Yamaguchi H."/>
            <person name="Kawachi M."/>
            <person name="Higashiyama T."/>
            <person name="Nozaki H."/>
        </authorList>
    </citation>
    <scope>NUCLEOTIDE SEQUENCE [LARGE SCALE GENOMIC DNA]</scope>
    <source>
        <strain evidence="4 5">NIES-4479</strain>
    </source>
</reference>
<evidence type="ECO:0000256" key="2">
    <source>
        <dbReference type="SAM" id="SignalP"/>
    </source>
</evidence>
<protein>
    <recommendedName>
        <fullName evidence="3">U-box domain-containing protein</fullName>
    </recommendedName>
</protein>
<feature type="compositionally biased region" description="Low complexity" evidence="1">
    <location>
        <begin position="426"/>
        <end position="439"/>
    </location>
</feature>
<keyword evidence="2" id="KW-0732">Signal</keyword>
<feature type="region of interest" description="Disordered" evidence="1">
    <location>
        <begin position="426"/>
        <end position="445"/>
    </location>
</feature>
<proteinExistence type="predicted"/>
<dbReference type="SUPFAM" id="SSF57850">
    <property type="entry name" value="RING/U-box"/>
    <property type="match status" value="1"/>
</dbReference>
<comment type="caution">
    <text evidence="4">The sequence shown here is derived from an EMBL/GenBank/DDBJ whole genome shotgun (WGS) entry which is preliminary data.</text>
</comment>
<feature type="region of interest" description="Disordered" evidence="1">
    <location>
        <begin position="54"/>
        <end position="106"/>
    </location>
</feature>
<keyword evidence="5" id="KW-1185">Reference proteome</keyword>
<feature type="region of interest" description="Disordered" evidence="1">
    <location>
        <begin position="842"/>
        <end position="909"/>
    </location>
</feature>
<gene>
    <name evidence="4" type="primary">PLEST003040</name>
    <name evidence="4" type="ORF">PLESTB_001065400</name>
</gene>
<dbReference type="GO" id="GO:0016567">
    <property type="term" value="P:protein ubiquitination"/>
    <property type="evidence" value="ECO:0007669"/>
    <property type="project" value="InterPro"/>
</dbReference>
<feature type="signal peptide" evidence="2">
    <location>
        <begin position="1"/>
        <end position="30"/>
    </location>
</feature>
<evidence type="ECO:0000313" key="5">
    <source>
        <dbReference type="Proteomes" id="UP001165080"/>
    </source>
</evidence>
<feature type="domain" description="U-box" evidence="3">
    <location>
        <begin position="931"/>
        <end position="998"/>
    </location>
</feature>
<dbReference type="InterPro" id="IPR052085">
    <property type="entry name" value="WD-SAM-U-box"/>
</dbReference>
<dbReference type="PANTHER" id="PTHR46573">
    <property type="entry name" value="WD REPEAT, SAM AND U-BOX DOMAIN-CONTAINING PROTEIN 1"/>
    <property type="match status" value="1"/>
</dbReference>
<feature type="compositionally biased region" description="Basic and acidic residues" evidence="1">
    <location>
        <begin position="186"/>
        <end position="195"/>
    </location>
</feature>
<feature type="region of interest" description="Disordered" evidence="1">
    <location>
        <begin position="497"/>
        <end position="516"/>
    </location>
</feature>
<organism evidence="4 5">
    <name type="scientific">Pleodorina starrii</name>
    <dbReference type="NCBI Taxonomy" id="330485"/>
    <lineage>
        <taxon>Eukaryota</taxon>
        <taxon>Viridiplantae</taxon>
        <taxon>Chlorophyta</taxon>
        <taxon>core chlorophytes</taxon>
        <taxon>Chlorophyceae</taxon>
        <taxon>CS clade</taxon>
        <taxon>Chlamydomonadales</taxon>
        <taxon>Volvocaceae</taxon>
        <taxon>Pleodorina</taxon>
    </lineage>
</organism>
<dbReference type="EMBL" id="BRXU01000014">
    <property type="protein sequence ID" value="GLC56110.1"/>
    <property type="molecule type" value="Genomic_DNA"/>
</dbReference>
<dbReference type="AlphaFoldDB" id="A0A9W6BQH1"/>
<evidence type="ECO:0000313" key="4">
    <source>
        <dbReference type="EMBL" id="GLC56110.1"/>
    </source>
</evidence>
<feature type="region of interest" description="Disordered" evidence="1">
    <location>
        <begin position="123"/>
        <end position="155"/>
    </location>
</feature>
<feature type="chain" id="PRO_5040985013" description="U-box domain-containing protein" evidence="2">
    <location>
        <begin position="31"/>
        <end position="1030"/>
    </location>
</feature>
<sequence>MAFLEPHSGKLSAAVMCLVVLHFGCQLMSCRHEQAGFRVNRATVDSILRQLGDVQSNGSCSTPADLERLTPAKGLTDDSDGQGAGRDQMCGGKLGAPPQQQPQRQQHHLVNAGLVRAVADAAADWERRRRQPAAARGSMSRGDIPPPHAASLPRPPDLSFVVRLLPYDGFPGPRPMPWSDAAPAEEADRGDRRSGDGGGGGGTCSFNGTVVQSGTASMGASRDGDGGGGGIEGIRRVAAAAWKRLVGRTLALLPLTPGSSSGSSKFNLFYAVQLHLAALMPRAALLLAPALSAAGGGVRLPVLDWWDAARLPAFTSPRPWLHKEEAGTESGAPVGPPAAAAADRWWRAGGDAIAVCHLEVHPHLWVVAPGLAGGGQLPHRARRARCRLQVRHDLTEAAAAAAAAARTDAAAAAAASCTGIGASSAAAGAGGSSSSSSGCDGSGGVASGSGVEELDVVVWEELDLGKRSSAAQAAAAAGGPSSSPYWRRLYFSTQKSYPPRASAGPPPPPPPGWLRGGVGVGPGVVVGQEHSPLWTSVRSYLYGEYGGTLYYCSAALCDPSRYDSSPQGATIYVQLVRLVRRVSELAPALLLPHAEVLRWLWPLAYGWSVDLVTVTVAAMCCCFAEWLLVARLVARWAADVADARGLRLDSDTAALMRGRVWLEAVEGQQGPWSWCWPRCWWREADPWVWLGLALVSLCSLFQWEATEEAMKEEVEAGPPLLRPIPNSHLQALSLQQLLLLELRGLMSALRWGCWMLQRRRLLKAALGRVGAVDVATRASKQLLQVAATARMLHDSAAGLTLRQVAAAASLEDRQPPAEAWLLKHVPDRRAVGHVRTAVRWFRGGGRQPGAEADPQRRRRRPQRQEDEEVEPSDSRAVVWPQPLQLPAFVSNLDGNDPGGGGGGDGDDDYGAVSPARARAPAPVAVASPPRGFVCSITHEVMRQPALLLSPQLPSAPSYEREAIQSWLALRRNDPRTNIVLRSYQLVPNDDLRRAIDDWARGLEAAMAAGVGGTETAPVTPAVRLKMKWAA</sequence>
<dbReference type="InterPro" id="IPR003613">
    <property type="entry name" value="Ubox_domain"/>
</dbReference>
<dbReference type="SMART" id="SM00504">
    <property type="entry name" value="Ubox"/>
    <property type="match status" value="1"/>
</dbReference>
<dbReference type="GO" id="GO:0004842">
    <property type="term" value="F:ubiquitin-protein transferase activity"/>
    <property type="evidence" value="ECO:0007669"/>
    <property type="project" value="InterPro"/>
</dbReference>
<dbReference type="PANTHER" id="PTHR46573:SF1">
    <property type="entry name" value="WD REPEAT, SAM AND U-BOX DOMAIN-CONTAINING PROTEIN 1"/>
    <property type="match status" value="1"/>
</dbReference>
<feature type="region of interest" description="Disordered" evidence="1">
    <location>
        <begin position="174"/>
        <end position="207"/>
    </location>
</feature>